<reference evidence="2 3" key="1">
    <citation type="submission" date="2014-04" db="EMBL/GenBank/DDBJ databases">
        <authorList>
            <consortium name="DOE Joint Genome Institute"/>
            <person name="Kuo A."/>
            <person name="Kohler A."/>
            <person name="Jargeat P."/>
            <person name="Nagy L.G."/>
            <person name="Floudas D."/>
            <person name="Copeland A."/>
            <person name="Barry K.W."/>
            <person name="Cichocki N."/>
            <person name="Veneault-Fourrey C."/>
            <person name="LaButti K."/>
            <person name="Lindquist E.A."/>
            <person name="Lipzen A."/>
            <person name="Lundell T."/>
            <person name="Morin E."/>
            <person name="Murat C."/>
            <person name="Sun H."/>
            <person name="Tunlid A."/>
            <person name="Henrissat B."/>
            <person name="Grigoriev I.V."/>
            <person name="Hibbett D.S."/>
            <person name="Martin F."/>
            <person name="Nordberg H.P."/>
            <person name="Cantor M.N."/>
            <person name="Hua S.X."/>
        </authorList>
    </citation>
    <scope>NUCLEOTIDE SEQUENCE [LARGE SCALE GENOMIC DNA]</scope>
    <source>
        <strain evidence="2 3">Ve08.2h10</strain>
    </source>
</reference>
<keyword evidence="3" id="KW-1185">Reference proteome</keyword>
<gene>
    <name evidence="2" type="ORF">PAXRUDRAFT_76446</name>
</gene>
<evidence type="ECO:0000313" key="2">
    <source>
        <dbReference type="EMBL" id="KIK72997.1"/>
    </source>
</evidence>
<dbReference type="InterPro" id="IPR041457">
    <property type="entry name" value="CxC2_KDZ-assoc"/>
</dbReference>
<accession>A0A0D0BN64</accession>
<dbReference type="HOGENOM" id="CLU_003703_1_1_1"/>
<dbReference type="Proteomes" id="UP000054538">
    <property type="component" value="Unassembled WGS sequence"/>
</dbReference>
<evidence type="ECO:0000259" key="1">
    <source>
        <dbReference type="Pfam" id="PF18803"/>
    </source>
</evidence>
<protein>
    <recommendedName>
        <fullName evidence="1">CxC2-like cysteine cluster KDZ transposase-associated domain-containing protein</fullName>
    </recommendedName>
</protein>
<feature type="domain" description="CxC2-like cysteine cluster KDZ transposase-associated" evidence="1">
    <location>
        <begin position="127"/>
        <end position="208"/>
    </location>
</feature>
<dbReference type="OrthoDB" id="2678741at2759"/>
<dbReference type="InParanoid" id="A0A0D0BN64"/>
<name>A0A0D0BN64_9AGAM</name>
<reference evidence="3" key="2">
    <citation type="submission" date="2015-01" db="EMBL/GenBank/DDBJ databases">
        <title>Evolutionary Origins and Diversification of the Mycorrhizal Mutualists.</title>
        <authorList>
            <consortium name="DOE Joint Genome Institute"/>
            <consortium name="Mycorrhizal Genomics Consortium"/>
            <person name="Kohler A."/>
            <person name="Kuo A."/>
            <person name="Nagy L.G."/>
            <person name="Floudas D."/>
            <person name="Copeland A."/>
            <person name="Barry K.W."/>
            <person name="Cichocki N."/>
            <person name="Veneault-Fourrey C."/>
            <person name="LaButti K."/>
            <person name="Lindquist E.A."/>
            <person name="Lipzen A."/>
            <person name="Lundell T."/>
            <person name="Morin E."/>
            <person name="Murat C."/>
            <person name="Riley R."/>
            <person name="Ohm R."/>
            <person name="Sun H."/>
            <person name="Tunlid A."/>
            <person name="Henrissat B."/>
            <person name="Grigoriev I.V."/>
            <person name="Hibbett D.S."/>
            <person name="Martin F."/>
        </authorList>
    </citation>
    <scope>NUCLEOTIDE SEQUENCE [LARGE SCALE GENOMIC DNA]</scope>
    <source>
        <strain evidence="3">Ve08.2h10</strain>
    </source>
</reference>
<organism evidence="2 3">
    <name type="scientific">Paxillus rubicundulus Ve08.2h10</name>
    <dbReference type="NCBI Taxonomy" id="930991"/>
    <lineage>
        <taxon>Eukaryota</taxon>
        <taxon>Fungi</taxon>
        <taxon>Dikarya</taxon>
        <taxon>Basidiomycota</taxon>
        <taxon>Agaricomycotina</taxon>
        <taxon>Agaricomycetes</taxon>
        <taxon>Agaricomycetidae</taxon>
        <taxon>Boletales</taxon>
        <taxon>Paxilineae</taxon>
        <taxon>Paxillaceae</taxon>
        <taxon>Paxillus</taxon>
    </lineage>
</organism>
<dbReference type="AlphaFoldDB" id="A0A0D0BN64"/>
<dbReference type="EMBL" id="KN830210">
    <property type="protein sequence ID" value="KIK72997.1"/>
    <property type="molecule type" value="Genomic_DNA"/>
</dbReference>
<feature type="non-terminal residue" evidence="2">
    <location>
        <position position="213"/>
    </location>
</feature>
<feature type="non-terminal residue" evidence="2">
    <location>
        <position position="1"/>
    </location>
</feature>
<dbReference type="Pfam" id="PF18803">
    <property type="entry name" value="CxC2"/>
    <property type="match status" value="1"/>
</dbReference>
<proteinExistence type="predicted"/>
<evidence type="ECO:0000313" key="3">
    <source>
        <dbReference type="Proteomes" id="UP000054538"/>
    </source>
</evidence>
<sequence length="213" mass="24046">QNEFLREWKDYKELYLDILLQLEGPPEPRKCSHCLGGGTYRCPGCFGMPLFCTSCCGDIHRTHPFHRVEQWTGTHFQESSLRLVCFLISFPKSLCLIEDVPQEVANEEWESSQPVAWPPHLWVPDTPAYLVVVDTSSVHYCNLAWCNCPGSPDPHIQLLGAGIFPVSTACLSTVFTFKILDDFLCATVECGTAAMNYFSKLKRITSNVFPHLV</sequence>